<keyword evidence="1" id="KW-1133">Transmembrane helix</keyword>
<dbReference type="AlphaFoldDB" id="A0A8S1HM50"/>
<feature type="transmembrane region" description="Helical" evidence="1">
    <location>
        <begin position="61"/>
        <end position="82"/>
    </location>
</feature>
<keyword evidence="1" id="KW-0812">Transmembrane</keyword>
<dbReference type="Pfam" id="PF00053">
    <property type="entry name" value="EGF_laminin"/>
    <property type="match status" value="1"/>
</dbReference>
<keyword evidence="4" id="KW-1185">Reference proteome</keyword>
<evidence type="ECO:0000313" key="3">
    <source>
        <dbReference type="EMBL" id="CAD6195448.1"/>
    </source>
</evidence>
<keyword evidence="1" id="KW-0472">Membrane</keyword>
<organism evidence="3 4">
    <name type="scientific">Caenorhabditis auriculariae</name>
    <dbReference type="NCBI Taxonomy" id="2777116"/>
    <lineage>
        <taxon>Eukaryota</taxon>
        <taxon>Metazoa</taxon>
        <taxon>Ecdysozoa</taxon>
        <taxon>Nematoda</taxon>
        <taxon>Chromadorea</taxon>
        <taxon>Rhabditida</taxon>
        <taxon>Rhabditina</taxon>
        <taxon>Rhabditomorpha</taxon>
        <taxon>Rhabditoidea</taxon>
        <taxon>Rhabditidae</taxon>
        <taxon>Peloderinae</taxon>
        <taxon>Caenorhabditis</taxon>
    </lineage>
</organism>
<protein>
    <recommendedName>
        <fullName evidence="2">Laminin EGF-like domain-containing protein</fullName>
    </recommendedName>
</protein>
<dbReference type="EMBL" id="CAJGYM010000055">
    <property type="protein sequence ID" value="CAD6195448.1"/>
    <property type="molecule type" value="Genomic_DNA"/>
</dbReference>
<accession>A0A8S1HM50</accession>
<reference evidence="3" key="1">
    <citation type="submission" date="2020-10" db="EMBL/GenBank/DDBJ databases">
        <authorList>
            <person name="Kikuchi T."/>
        </authorList>
    </citation>
    <scope>NUCLEOTIDE SEQUENCE</scope>
    <source>
        <strain evidence="3">NKZ352</strain>
    </source>
</reference>
<feature type="domain" description="Laminin EGF-like" evidence="2">
    <location>
        <begin position="5"/>
        <end position="53"/>
    </location>
</feature>
<dbReference type="InterPro" id="IPR002049">
    <property type="entry name" value="LE_dom"/>
</dbReference>
<evidence type="ECO:0000313" key="4">
    <source>
        <dbReference type="Proteomes" id="UP000835052"/>
    </source>
</evidence>
<comment type="caution">
    <text evidence="3">The sequence shown here is derived from an EMBL/GenBank/DDBJ whole genome shotgun (WGS) entry which is preliminary data.</text>
</comment>
<evidence type="ECO:0000256" key="1">
    <source>
        <dbReference type="SAM" id="Phobius"/>
    </source>
</evidence>
<proteinExistence type="predicted"/>
<gene>
    <name evidence="3" type="ORF">CAUJ_LOCUS11367</name>
</gene>
<dbReference type="Proteomes" id="UP000835052">
    <property type="component" value="Unassembled WGS sequence"/>
</dbReference>
<name>A0A8S1HM50_9PELO</name>
<sequence length="110" mass="12145">MTTSCPPHWAGPACDWPLCVNGKADAATRKCVCRDFFAQPFCISCAPGYWGEKARLAVPPVVTHVILVVLVILAVFIVVCLAERIRRQIRKKTPPPYAEVVKDLPPPYEA</sequence>
<evidence type="ECO:0000259" key="2">
    <source>
        <dbReference type="Pfam" id="PF00053"/>
    </source>
</evidence>
<dbReference type="OrthoDB" id="5816548at2759"/>